<sequence length="489" mass="52560">MDQLLSSLAPEDATPSVSSLASTAPVTESVVPQGDLIPPPLPGPFPQPPSNLSTNPVVSSGDIPSRSPSFHSLPPEPCPPLESEFAVESSPPLPLALPSLPAQGTQSVETPPNLNTIFIETSNTQDINPSPKLALTLNPTASVTYHGPPIMSGSSPPHCSLTVTQPKTIHISSKPALGSSSPDSTRALSTYVHPGSDRPSLSISDISYQEAHVKGPLPSTLAQHNFNQAQDVGCDSKKNPESYVMGPSGANSTVSGQSESQRQSEEALKVHLSKKFQEIVKSQLPVTVQNSLHVIQQTLSMQLHSEIEQRSLAIPVGEKNCLDTSQELSFIEPKAQQMLEGHIAMFNLRMVWGLPTKVLQSIELCKSRDTLSHPFPDYKFSSSTNMIPNVVSKSEGFIPLQGSSKIFNHPYSTTSLEGQKGQGTLRQPPCEIAHELAEEVQMLGRIPDAGQTLLPVTNSITGKERERERDSKSQHPPTNAAHKANRGWT</sequence>
<dbReference type="PANTHER" id="PTHR21859:SF12">
    <property type="entry name" value="SPERMATOGENESIS-ASSOCIATED PROTEIN 31D1"/>
    <property type="match status" value="1"/>
</dbReference>
<feature type="region of interest" description="Disordered" evidence="2">
    <location>
        <begin position="451"/>
        <end position="489"/>
    </location>
</feature>
<gene>
    <name evidence="4" type="ORF">MPIPNATIZW_LOCUS2236</name>
</gene>
<feature type="compositionally biased region" description="Polar residues" evidence="2">
    <location>
        <begin position="178"/>
        <end position="188"/>
    </location>
</feature>
<feature type="region of interest" description="Disordered" evidence="2">
    <location>
        <begin position="231"/>
        <end position="262"/>
    </location>
</feature>
<evidence type="ECO:0000256" key="1">
    <source>
        <dbReference type="ARBA" id="ARBA00035009"/>
    </source>
</evidence>
<evidence type="ECO:0000259" key="3">
    <source>
        <dbReference type="Pfam" id="PF14650"/>
    </source>
</evidence>
<comment type="similarity">
    <text evidence="1">Belongs to the SPATA31 family.</text>
</comment>
<feature type="domain" description="SPATA31" evidence="3">
    <location>
        <begin position="229"/>
        <end position="291"/>
    </location>
</feature>
<protein>
    <recommendedName>
        <fullName evidence="3">SPATA31 domain-containing protein</fullName>
    </recommendedName>
</protein>
<organism evidence="4 5">
    <name type="scientific">Pipistrellus nathusii</name>
    <name type="common">Nathusius' pipistrelle</name>
    <dbReference type="NCBI Taxonomy" id="59473"/>
    <lineage>
        <taxon>Eukaryota</taxon>
        <taxon>Metazoa</taxon>
        <taxon>Chordata</taxon>
        <taxon>Craniata</taxon>
        <taxon>Vertebrata</taxon>
        <taxon>Euteleostomi</taxon>
        <taxon>Mammalia</taxon>
        <taxon>Eutheria</taxon>
        <taxon>Laurasiatheria</taxon>
        <taxon>Chiroptera</taxon>
        <taxon>Yangochiroptera</taxon>
        <taxon>Vespertilionidae</taxon>
        <taxon>Pipistrellus</taxon>
    </lineage>
</organism>
<dbReference type="Pfam" id="PF14650">
    <property type="entry name" value="FAM75"/>
    <property type="match status" value="1"/>
</dbReference>
<proteinExistence type="inferred from homology"/>
<feature type="region of interest" description="Disordered" evidence="2">
    <location>
        <begin position="1"/>
        <end position="90"/>
    </location>
</feature>
<evidence type="ECO:0000313" key="4">
    <source>
        <dbReference type="EMBL" id="CAK6433930.1"/>
    </source>
</evidence>
<dbReference type="EMBL" id="OY882867">
    <property type="protein sequence ID" value="CAK6433930.1"/>
    <property type="molecule type" value="Genomic_DNA"/>
</dbReference>
<feature type="compositionally biased region" description="Basic and acidic residues" evidence="2">
    <location>
        <begin position="462"/>
        <end position="473"/>
    </location>
</feature>
<dbReference type="InterPro" id="IPR039509">
    <property type="entry name" value="SPATA31"/>
</dbReference>
<dbReference type="PANTHER" id="PTHR21859">
    <property type="entry name" value="ACROSOME-SPECIFIC PROTEIN"/>
    <property type="match status" value="1"/>
</dbReference>
<reference evidence="4" key="1">
    <citation type="submission" date="2023-12" db="EMBL/GenBank/DDBJ databases">
        <authorList>
            <person name="Brown T."/>
        </authorList>
    </citation>
    <scope>NUCLEOTIDE SEQUENCE</scope>
</reference>
<name>A0ABN9ZAV6_PIPNA</name>
<keyword evidence="5" id="KW-1185">Reference proteome</keyword>
<accession>A0ABN9ZAV6</accession>
<dbReference type="Proteomes" id="UP001314169">
    <property type="component" value="Chromosome 10"/>
</dbReference>
<evidence type="ECO:0000313" key="5">
    <source>
        <dbReference type="Proteomes" id="UP001314169"/>
    </source>
</evidence>
<feature type="compositionally biased region" description="Polar residues" evidence="2">
    <location>
        <begin position="15"/>
        <end position="26"/>
    </location>
</feature>
<feature type="region of interest" description="Disordered" evidence="2">
    <location>
        <begin position="172"/>
        <end position="200"/>
    </location>
</feature>
<evidence type="ECO:0000256" key="2">
    <source>
        <dbReference type="SAM" id="MobiDB-lite"/>
    </source>
</evidence>
<feature type="compositionally biased region" description="Pro residues" evidence="2">
    <location>
        <begin position="37"/>
        <end position="49"/>
    </location>
</feature>